<dbReference type="Proteomes" id="UP000262825">
    <property type="component" value="Unassembled WGS sequence"/>
</dbReference>
<reference evidence="3" key="1">
    <citation type="submission" date="2018-06" db="EMBL/GenBank/DDBJ databases">
        <authorList>
            <person name="Guldener U."/>
        </authorList>
    </citation>
    <scope>NUCLEOTIDE SEQUENCE [LARGE SCALE GENOMIC DNA]</scope>
    <source>
        <strain evidence="3">UTAD17</strain>
    </source>
</reference>
<dbReference type="AlphaFoldDB" id="A0A376B1A1"/>
<dbReference type="PANTHER" id="PTHR33840">
    <property type="match status" value="1"/>
</dbReference>
<evidence type="ECO:0000313" key="3">
    <source>
        <dbReference type="Proteomes" id="UP000262825"/>
    </source>
</evidence>
<dbReference type="EMBL" id="UFAJ01000010">
    <property type="protein sequence ID" value="SSD58399.1"/>
    <property type="molecule type" value="Genomic_DNA"/>
</dbReference>
<keyword evidence="3" id="KW-1185">Reference proteome</keyword>
<protein>
    <recommendedName>
        <fullName evidence="1">T6SS Phospholipase effector Tle1-like catalytic domain-containing protein</fullName>
    </recommendedName>
</protein>
<dbReference type="InterPro" id="IPR018712">
    <property type="entry name" value="Tle1-like_cat"/>
</dbReference>
<gene>
    <name evidence="2" type="ORF">SCODWIG_00160</name>
</gene>
<proteinExistence type="predicted"/>
<evidence type="ECO:0000259" key="1">
    <source>
        <dbReference type="Pfam" id="PF09994"/>
    </source>
</evidence>
<feature type="domain" description="T6SS Phospholipase effector Tle1-like catalytic" evidence="1">
    <location>
        <begin position="44"/>
        <end position="464"/>
    </location>
</feature>
<organism evidence="2 3">
    <name type="scientific">Saccharomycodes ludwigii</name>
    <dbReference type="NCBI Taxonomy" id="36035"/>
    <lineage>
        <taxon>Eukaryota</taxon>
        <taxon>Fungi</taxon>
        <taxon>Dikarya</taxon>
        <taxon>Ascomycota</taxon>
        <taxon>Saccharomycotina</taxon>
        <taxon>Saccharomycetes</taxon>
        <taxon>Saccharomycodales</taxon>
        <taxon>Saccharomycodaceae</taxon>
        <taxon>Saccharomycodes</taxon>
    </lineage>
</organism>
<dbReference type="PANTHER" id="PTHR33840:SF2">
    <property type="entry name" value="TLE1 PHOSPHOLIPASE DOMAIN-CONTAINING PROTEIN"/>
    <property type="match status" value="1"/>
</dbReference>
<evidence type="ECO:0000313" key="2">
    <source>
        <dbReference type="EMBL" id="SSD58399.1"/>
    </source>
</evidence>
<accession>A0A376B1A1</accession>
<sequence>MIMSLLSIINGYKTTSDTTTTKTASAIGIDSAINNMIRINKASKNLVLCFDGTSSSFGPSPFTNILKIFRLLDNSDDTVQLCYYQPGVGNCMGFDPALNVTLSANFFSNLTDSLFAFSLDYHIMSAYLFLMKYYERGDRIYMFGFSRGAFTARILAGMIERVGLLNKGSEDVIYVAWKMYKAWEYAAQPSQPNYNTTLVEEFRATFARPYEVRIHFQGLFDSVNSVGLLRDRLFPFSARSGIVDHVRHAVSIDERRGKFKQQNFAPNPCTPLLFSLEYKSHLVDYIPITQDAPSISNDGLQNNTELYSDNNLYCNTFIDATIRSLDYAFKPRFDYDFATTSGYQQGDTNKRYFNTYPRAKMKFKQNEGFTYFSDHNITTGNSGGSSRGKNIDSEHLLVRKKVEGLFKLRICDAGNSHEKDISMSPDLIEMFFPGDHSDVGGGWVPDTPSYLYVSTVPLRWMLSEAIKSGVKFKLDEVKGFMTSYPLKENFCASTHDWLSFFKINFFWRKMFNRNKDTSGGSFENTFKDRFFYFLEKRGKRQSPKKYRMKRNNAGGNRISTNEEADEERNIVDSKGFPNILHTLFWWFMELIPIGIRLEDCTLKWRNVYIPNFGRSRHIPEYSKLHWSVLWRIKYSPTYRPKNIPRYAKEMMYQVCGIDIDGKRKVNKEGSSSNNQKKRGYVTVSSTIVSPHKSYPSMTNGNVEYSCNLLPSNEDPGVVDENCPLLSRQSPQSKFSSDSCDFQIYSQSQIVQRRMELEQLLNQWEAEGWENIPDELAECLY</sequence>
<dbReference type="Pfam" id="PF09994">
    <property type="entry name" value="T6SS_Tle1-like_cat"/>
    <property type="match status" value="1"/>
</dbReference>
<dbReference type="VEuPathDB" id="FungiDB:SCODWIG_00160"/>
<name>A0A376B1A1_9ASCO</name>